<feature type="chain" id="PRO_5001587446" evidence="2">
    <location>
        <begin position="19"/>
        <end position="327"/>
    </location>
</feature>
<sequence length="327" mass="35971">MLFLQSLCMLTAASVVSAKLTWGTTKYLFTFGDSYTTDGFNISAGVDSPVPGFTSSNGPNWVQFFGQSSLRPRIDIGMVALHKFLDGHRDPEKRAVQVFNLASGGATIDAALVAPFEPTVLSIVDQVRQFHEILAPKPAGAQWESSNSLFAFWIGINDVGNSFGWTNVTSQADFHRVLMKRLFSQVEILYQDGARSFLFLTVPPTNRAPLLIEQGPQAVAKITAALADYNAQLAENVRAFQTTHHDLDQVTVFDTRPIFNTLLDNAETFGFVNRTGFCNAYQNGTPEKTTQIAPCAPVSSYFWLNTLHPLFTVHNILAHAISTKQST</sequence>
<evidence type="ECO:0000256" key="2">
    <source>
        <dbReference type="SAM" id="SignalP"/>
    </source>
</evidence>
<name>A0A060SHI5_PYCCI</name>
<organism evidence="3 4">
    <name type="scientific">Pycnoporus cinnabarinus</name>
    <name type="common">Cinnabar-red polypore</name>
    <name type="synonym">Trametes cinnabarina</name>
    <dbReference type="NCBI Taxonomy" id="5643"/>
    <lineage>
        <taxon>Eukaryota</taxon>
        <taxon>Fungi</taxon>
        <taxon>Dikarya</taxon>
        <taxon>Basidiomycota</taxon>
        <taxon>Agaricomycotina</taxon>
        <taxon>Agaricomycetes</taxon>
        <taxon>Polyporales</taxon>
        <taxon>Polyporaceae</taxon>
        <taxon>Trametes</taxon>
    </lineage>
</organism>
<feature type="signal peptide" evidence="2">
    <location>
        <begin position="1"/>
        <end position="18"/>
    </location>
</feature>
<dbReference type="InterPro" id="IPR051058">
    <property type="entry name" value="GDSL_Est/Lipase"/>
</dbReference>
<dbReference type="OrthoDB" id="1600564at2759"/>
<keyword evidence="1" id="KW-0378">Hydrolase</keyword>
<dbReference type="EMBL" id="CCBP010000122">
    <property type="protein sequence ID" value="CDO73661.1"/>
    <property type="molecule type" value="Genomic_DNA"/>
</dbReference>
<gene>
    <name evidence="3" type="ORF">BN946_scf185014.g131</name>
</gene>
<evidence type="ECO:0000313" key="4">
    <source>
        <dbReference type="Proteomes" id="UP000029665"/>
    </source>
</evidence>
<dbReference type="SUPFAM" id="SSF52266">
    <property type="entry name" value="SGNH hydrolase"/>
    <property type="match status" value="1"/>
</dbReference>
<protein>
    <submittedName>
        <fullName evidence="3">Carbohydrate Esterase Family 16 protein</fullName>
    </submittedName>
</protein>
<evidence type="ECO:0000313" key="3">
    <source>
        <dbReference type="EMBL" id="CDO73661.1"/>
    </source>
</evidence>
<dbReference type="Gene3D" id="3.40.50.1110">
    <property type="entry name" value="SGNH hydrolase"/>
    <property type="match status" value="1"/>
</dbReference>
<dbReference type="HOGENOM" id="CLU_015101_4_2_1"/>
<accession>A0A060SHI5</accession>
<dbReference type="CDD" id="cd01846">
    <property type="entry name" value="fatty_acyltransferase_like"/>
    <property type="match status" value="1"/>
</dbReference>
<dbReference type="InterPro" id="IPR036514">
    <property type="entry name" value="SGNH_hydro_sf"/>
</dbReference>
<dbReference type="AlphaFoldDB" id="A0A060SHI5"/>
<comment type="caution">
    <text evidence="3">The sequence shown here is derived from an EMBL/GenBank/DDBJ whole genome shotgun (WGS) entry which is preliminary data.</text>
</comment>
<proteinExistence type="predicted"/>
<evidence type="ECO:0000256" key="1">
    <source>
        <dbReference type="ARBA" id="ARBA00022801"/>
    </source>
</evidence>
<dbReference type="Proteomes" id="UP000029665">
    <property type="component" value="Unassembled WGS sequence"/>
</dbReference>
<dbReference type="PANTHER" id="PTHR45648:SF85">
    <property type="entry name" value="A, PUTATIVE (AFU_ORTHOLOGUE AFUA_2G10760)-RELATED"/>
    <property type="match status" value="1"/>
</dbReference>
<reference evidence="3" key="1">
    <citation type="submission" date="2014-01" db="EMBL/GenBank/DDBJ databases">
        <title>The genome of the white-rot fungus Pycnoporus cinnabarinus: a basidiomycete model with a versatile arsenal for lignocellulosic biomass breakdown.</title>
        <authorList>
            <person name="Levasseur A."/>
            <person name="Lomascolo A."/>
            <person name="Ruiz-Duenas F.J."/>
            <person name="Uzan E."/>
            <person name="Piumi F."/>
            <person name="Kues U."/>
            <person name="Ram A.F.J."/>
            <person name="Murat C."/>
            <person name="Haon M."/>
            <person name="Benoit I."/>
            <person name="Arfi Y."/>
            <person name="Chevret D."/>
            <person name="Drula E."/>
            <person name="Kwon M.J."/>
            <person name="Gouret P."/>
            <person name="Lesage-Meessen L."/>
            <person name="Lombard V."/>
            <person name="Mariette J."/>
            <person name="Noirot C."/>
            <person name="Park J."/>
            <person name="Patyshakuliyeva A."/>
            <person name="Wieneger R.A.B."/>
            <person name="Wosten H.A.B."/>
            <person name="Martin F."/>
            <person name="Coutinho P.M."/>
            <person name="de Vries R."/>
            <person name="Martinez A.T."/>
            <person name="Klopp C."/>
            <person name="Pontarotti P."/>
            <person name="Henrissat B."/>
            <person name="Record E."/>
        </authorList>
    </citation>
    <scope>NUCLEOTIDE SEQUENCE [LARGE SCALE GENOMIC DNA]</scope>
    <source>
        <strain evidence="3">BRFM137</strain>
    </source>
</reference>
<keyword evidence="4" id="KW-1185">Reference proteome</keyword>
<keyword evidence="2" id="KW-0732">Signal</keyword>
<dbReference type="InterPro" id="IPR001087">
    <property type="entry name" value="GDSL"/>
</dbReference>
<dbReference type="PANTHER" id="PTHR45648">
    <property type="entry name" value="GDSL LIPASE/ACYLHYDROLASE FAMILY PROTEIN (AFU_ORTHOLOGUE AFUA_4G14700)"/>
    <property type="match status" value="1"/>
</dbReference>
<dbReference type="Pfam" id="PF00657">
    <property type="entry name" value="Lipase_GDSL"/>
    <property type="match status" value="1"/>
</dbReference>
<dbReference type="OMA" id="PNWVGFL"/>
<dbReference type="STRING" id="5643.A0A060SHI5"/>
<dbReference type="GO" id="GO:0016788">
    <property type="term" value="F:hydrolase activity, acting on ester bonds"/>
    <property type="evidence" value="ECO:0007669"/>
    <property type="project" value="InterPro"/>
</dbReference>